<protein>
    <submittedName>
        <fullName evidence="1">Uncharacterized protein</fullName>
    </submittedName>
</protein>
<organism evidence="1 2">
    <name type="scientific">Litomosoides sigmodontis</name>
    <name type="common">Filarial nematode worm</name>
    <dbReference type="NCBI Taxonomy" id="42156"/>
    <lineage>
        <taxon>Eukaryota</taxon>
        <taxon>Metazoa</taxon>
        <taxon>Ecdysozoa</taxon>
        <taxon>Nematoda</taxon>
        <taxon>Chromadorea</taxon>
        <taxon>Rhabditida</taxon>
        <taxon>Spirurina</taxon>
        <taxon>Spiruromorpha</taxon>
        <taxon>Filarioidea</taxon>
        <taxon>Onchocercidae</taxon>
        <taxon>Litomosoides</taxon>
    </lineage>
</organism>
<gene>
    <name evidence="1" type="ORF">NLS_LOCUS4074</name>
</gene>
<sequence>MHLVIEKYRNEHSTIQPPEPILVPFKRYSRECVVSAIMEFISYNFTMDSPPKYRDFEGDMILLETREAFEVALDDVMQTSQKLFVVHIDGAYKFGMPNKEDTRVPLARASSSRDAYTMKDLEVVLMDRIVEEVKHEVNKQIVSHPVIHKLAAFVNELKQKTCRANYSKQKSTQTFATSIFAGGSSSSTSLGSSSRVLSENGTSVFQLIDESPVWDVKAIYERKTMMPLTKWENPSSSDLLKTIGEREGIFSKRWVLRRFASRRWENVSIINQTMPAMLEIYRSKMIVTNLPEKGQIVDFTVWVKCSASTGYFCATWQLHKMSENGRDSIPEGPRLVFEIFVNPFTDENFPIEMPTFSNDTQELEELTSCGSVSASDYEVIDGGDTIEDSETKR</sequence>
<dbReference type="AlphaFoldDB" id="A0A3P6TGU3"/>
<dbReference type="EMBL" id="UYRX01000245">
    <property type="protein sequence ID" value="VDK78400.1"/>
    <property type="molecule type" value="Genomic_DNA"/>
</dbReference>
<evidence type="ECO:0000313" key="1">
    <source>
        <dbReference type="EMBL" id="VDK78400.1"/>
    </source>
</evidence>
<proteinExistence type="predicted"/>
<name>A0A3P6TGU3_LITSI</name>
<keyword evidence="2" id="KW-1185">Reference proteome</keyword>
<dbReference type="Proteomes" id="UP000277928">
    <property type="component" value="Unassembled WGS sequence"/>
</dbReference>
<dbReference type="OMA" id="PLTKWEN"/>
<evidence type="ECO:0000313" key="2">
    <source>
        <dbReference type="Proteomes" id="UP000277928"/>
    </source>
</evidence>
<accession>A0A3P6TGU3</accession>
<reference evidence="1 2" key="1">
    <citation type="submission" date="2018-08" db="EMBL/GenBank/DDBJ databases">
        <authorList>
            <person name="Laetsch R D."/>
            <person name="Stevens L."/>
            <person name="Kumar S."/>
            <person name="Blaxter L. M."/>
        </authorList>
    </citation>
    <scope>NUCLEOTIDE SEQUENCE [LARGE SCALE GENOMIC DNA]</scope>
</reference>
<dbReference type="OrthoDB" id="5803516at2759"/>